<dbReference type="OrthoDB" id="2963966at2"/>
<keyword evidence="2" id="KW-1185">Reference proteome</keyword>
<protein>
    <submittedName>
        <fullName evidence="1">RusA family crossover junction endodeoxyribonuclease</fullName>
    </submittedName>
</protein>
<comment type="caution">
    <text evidence="1">The sequence shown here is derived from an EMBL/GenBank/DDBJ whole genome shotgun (WGS) entry which is preliminary data.</text>
</comment>
<dbReference type="EMBL" id="RBZO01000015">
    <property type="protein sequence ID" value="RKQ15189.1"/>
    <property type="molecule type" value="Genomic_DNA"/>
</dbReference>
<gene>
    <name evidence="1" type="ORF">D8M05_10675</name>
</gene>
<dbReference type="Proteomes" id="UP000281813">
    <property type="component" value="Unassembled WGS sequence"/>
</dbReference>
<dbReference type="AlphaFoldDB" id="A0A494YYF4"/>
<reference evidence="1 2" key="1">
    <citation type="journal article" date="2015" name="Antonie Van Leeuwenhoek">
        <title>Oceanobacillus bengalensis sp. nov., a bacterium isolated from seawater of the Bay of Bengal.</title>
        <authorList>
            <person name="Yongchang O."/>
            <person name="Xiang W."/>
            <person name="Wang G."/>
        </authorList>
    </citation>
    <scope>NUCLEOTIDE SEQUENCE [LARGE SCALE GENOMIC DNA]</scope>
    <source>
        <strain evidence="1 2">MCCC 1K00260</strain>
    </source>
</reference>
<proteinExistence type="predicted"/>
<name>A0A494YYF4_9BACI</name>
<dbReference type="RefSeq" id="WP_121131617.1">
    <property type="nucleotide sequence ID" value="NZ_JBHUFK010000036.1"/>
</dbReference>
<organism evidence="1 2">
    <name type="scientific">Oceanobacillus bengalensis</name>
    <dbReference type="NCBI Taxonomy" id="1435466"/>
    <lineage>
        <taxon>Bacteria</taxon>
        <taxon>Bacillati</taxon>
        <taxon>Bacillota</taxon>
        <taxon>Bacilli</taxon>
        <taxon>Bacillales</taxon>
        <taxon>Bacillaceae</taxon>
        <taxon>Oceanobacillus</taxon>
    </lineage>
</organism>
<evidence type="ECO:0000313" key="2">
    <source>
        <dbReference type="Proteomes" id="UP000281813"/>
    </source>
</evidence>
<sequence>MIKKTTNLPKVTASEIGHNVIIQIYDKPRAKIRPQFQNKVIQNHSMMFFQQLIMKEARAALRRESLNLFHDPINVEIVITTIQSPSQIHLERVLKATFDGLNRHVISDDNIINNAQIWLNKGTKRYPKTDIEVRVEDSLSKQSIVFNCQLPCVEKIEAVPYDVGGKMTLSTQAAAEQQVIEQALLSTINKATVTGQYDICHMLFCTNDDTKDLDNMFLSYIHVIRNAGLLDISRNIGIGMYKRHAEQGNERTIINLLSK</sequence>
<evidence type="ECO:0000313" key="1">
    <source>
        <dbReference type="EMBL" id="RKQ15189.1"/>
    </source>
</evidence>
<accession>A0A494YYF4</accession>